<keyword evidence="10" id="KW-0472">Membrane</keyword>
<evidence type="ECO:0000256" key="8">
    <source>
        <dbReference type="ARBA" id="ARBA00069974"/>
    </source>
</evidence>
<comment type="pathway">
    <text evidence="6">Glycan metabolism; glucosylglycerol biosynthesis.</text>
</comment>
<dbReference type="InterPro" id="IPR001830">
    <property type="entry name" value="Glyco_trans_20"/>
</dbReference>
<dbReference type="PANTHER" id="PTHR10788:SF106">
    <property type="entry name" value="BCDNA.GH08860"/>
    <property type="match status" value="1"/>
</dbReference>
<dbReference type="GO" id="GO:0033828">
    <property type="term" value="F:glucosylglycerol-phosphate synthase activity"/>
    <property type="evidence" value="ECO:0007669"/>
    <property type="project" value="UniProtKB-EC"/>
</dbReference>
<dbReference type="GO" id="GO:0003825">
    <property type="term" value="F:alpha,alpha-trehalose-phosphate synthase (UDP-forming) activity"/>
    <property type="evidence" value="ECO:0007669"/>
    <property type="project" value="TreeGrafter"/>
</dbReference>
<organism evidence="11 12">
    <name type="scientific">Occallatibacter riparius</name>
    <dbReference type="NCBI Taxonomy" id="1002689"/>
    <lineage>
        <taxon>Bacteria</taxon>
        <taxon>Pseudomonadati</taxon>
        <taxon>Acidobacteriota</taxon>
        <taxon>Terriglobia</taxon>
        <taxon>Terriglobales</taxon>
        <taxon>Acidobacteriaceae</taxon>
        <taxon>Occallatibacter</taxon>
    </lineage>
</organism>
<dbReference type="SUPFAM" id="SSF53756">
    <property type="entry name" value="UDP-Glycosyltransferase/glycogen phosphorylase"/>
    <property type="match status" value="1"/>
</dbReference>
<keyword evidence="10" id="KW-1133">Transmembrane helix</keyword>
<sequence length="767" mass="87546">MRHFRMRLILALIVGITLLSLASTYFEVLARKHALRSELERRTGWLGTSLQPYMEEALATGATPQIAAVAQELRRHEESIGLAIYDTKGNLQVFDGPEALIRSLPPEAVRKTIKEGANSSQFGRTGDQYWLQEAIPLHVNGQPAGALVVLEDAGYIRHEASAVWQQTFLRICASVILIVGVTVLMIRWFLMRPITRLAERLRLLRMGNPEHGILDEVDDLSLFTPIAREVENITESLMEARAAAAAEARLREAGENLWTAERLTVHVRQHAGSGQIFVVSNREPYMHVRQGKETVCMVPPSGLVTAIEPVLRACDGVWVAQGSGSEDRLFVDSHDRLRVPPDDPKYTLRRVWLSAEEESGYYDGFANEGLWPLCHIAHTRPIFRASDWECYQTVNRKFAHALLHEMEDTEEPIVFVQDYHFALLPRMIKAVRPDARVAIFWHIPWPNPEAFGICPWQAELLDGLLGADLIGFHIPLHCNNFLDTVDRVLESRTDREHMAARRRGHTTIIRPYPVSVAIDPTGTDRAAWSRTSDELLREFHIKADKIVLGVDRMDYTKGIVERLQAFERLLEDHPWHRERVTMVQIAAPSRTRIPSYADLRRRVEATVEQINTRFETPDWRPVLLIERQCSHEEVSDWYRAADICLVTSLHDGMNLVAKEYLAARDDEDGVLVLSKFTGAAVELRDSLIVNPYDIDGVADAIHRGLEMNATDRRLRMQRMRRHVMEHNVYRWAATVLGDLRELRIETPDVRQETMVLQRAESAQRKRA</sequence>
<comment type="function">
    <text evidence="5">Involved in salt tolerance by producing GG-phosphate from ADP-glucose and glycerol-3-phosphate (G3P), an intermediate in the synthesis of the osmolyte glucosylglycerol (GG).</text>
</comment>
<dbReference type="FunFam" id="3.40.50.2000:FF:000010">
    <property type="entry name" value="Alpha,alpha-trehalose-phosphate synthase"/>
    <property type="match status" value="1"/>
</dbReference>
<comment type="catalytic activity">
    <reaction evidence="4">
        <text>ADP-alpha-D-glucose + sn-glycerol 3-phosphate = 2-O-(alpha-D-glucopyranosyl)-sn-glycerol 3-phosphate + ADP + H(+)</text>
        <dbReference type="Rhea" id="RHEA:12881"/>
        <dbReference type="ChEBI" id="CHEBI:15378"/>
        <dbReference type="ChEBI" id="CHEBI:57498"/>
        <dbReference type="ChEBI" id="CHEBI:57597"/>
        <dbReference type="ChEBI" id="CHEBI:87089"/>
        <dbReference type="ChEBI" id="CHEBI:456216"/>
        <dbReference type="EC" id="2.4.1.213"/>
    </reaction>
</comment>
<protein>
    <recommendedName>
        <fullName evidence="8">Glucosylglycerol-phosphate synthase</fullName>
        <ecNumber evidence="7">2.4.1.213</ecNumber>
    </recommendedName>
    <alternativeName>
        <fullName evidence="9">Glucosyl-glycerol-phosphate synthase</fullName>
    </alternativeName>
</protein>
<keyword evidence="10" id="KW-0812">Transmembrane</keyword>
<evidence type="ECO:0000256" key="2">
    <source>
        <dbReference type="ARBA" id="ARBA00022676"/>
    </source>
</evidence>
<accession>A0A9J7BH32</accession>
<dbReference type="Gene3D" id="3.40.50.2000">
    <property type="entry name" value="Glycogen Phosphorylase B"/>
    <property type="match status" value="2"/>
</dbReference>
<dbReference type="Pfam" id="PF00982">
    <property type="entry name" value="Glyco_transf_20"/>
    <property type="match status" value="1"/>
</dbReference>
<reference evidence="11" key="1">
    <citation type="submission" date="2021-04" db="EMBL/GenBank/DDBJ databases">
        <title>Phylogenetic analysis of Acidobacteriaceae.</title>
        <authorList>
            <person name="Qiu L."/>
            <person name="Zhang Q."/>
        </authorList>
    </citation>
    <scope>NUCLEOTIDE SEQUENCE</scope>
    <source>
        <strain evidence="11">DSM 25168</strain>
    </source>
</reference>
<dbReference type="KEGG" id="orp:MOP44_15870"/>
<evidence type="ECO:0000256" key="3">
    <source>
        <dbReference type="ARBA" id="ARBA00022679"/>
    </source>
</evidence>
<gene>
    <name evidence="11" type="ORF">MOP44_15870</name>
</gene>
<evidence type="ECO:0000256" key="5">
    <source>
        <dbReference type="ARBA" id="ARBA00055920"/>
    </source>
</evidence>
<dbReference type="AlphaFoldDB" id="A0A9J7BH32"/>
<name>A0A9J7BH32_9BACT</name>
<dbReference type="EMBL" id="CP093313">
    <property type="protein sequence ID" value="UWZ82047.1"/>
    <property type="molecule type" value="Genomic_DNA"/>
</dbReference>
<keyword evidence="12" id="KW-1185">Reference proteome</keyword>
<dbReference type="EC" id="2.4.1.213" evidence="7"/>
<keyword evidence="2" id="KW-0328">Glycosyltransferase</keyword>
<evidence type="ECO:0000313" key="11">
    <source>
        <dbReference type="EMBL" id="UWZ82047.1"/>
    </source>
</evidence>
<dbReference type="CDD" id="cd03788">
    <property type="entry name" value="GT20_TPS"/>
    <property type="match status" value="1"/>
</dbReference>
<dbReference type="GO" id="GO:0005992">
    <property type="term" value="P:trehalose biosynthetic process"/>
    <property type="evidence" value="ECO:0007669"/>
    <property type="project" value="InterPro"/>
</dbReference>
<evidence type="ECO:0000256" key="10">
    <source>
        <dbReference type="SAM" id="Phobius"/>
    </source>
</evidence>
<dbReference type="RefSeq" id="WP_260791093.1">
    <property type="nucleotide sequence ID" value="NZ_CP093313.1"/>
</dbReference>
<evidence type="ECO:0000313" key="12">
    <source>
        <dbReference type="Proteomes" id="UP001059380"/>
    </source>
</evidence>
<evidence type="ECO:0000256" key="4">
    <source>
        <dbReference type="ARBA" id="ARBA00052754"/>
    </source>
</evidence>
<proteinExistence type="inferred from homology"/>
<dbReference type="PANTHER" id="PTHR10788">
    <property type="entry name" value="TREHALOSE-6-PHOSPHATE SYNTHASE"/>
    <property type="match status" value="1"/>
</dbReference>
<evidence type="ECO:0000256" key="6">
    <source>
        <dbReference type="ARBA" id="ARBA00060702"/>
    </source>
</evidence>
<evidence type="ECO:0000256" key="9">
    <source>
        <dbReference type="ARBA" id="ARBA00080497"/>
    </source>
</evidence>
<keyword evidence="3" id="KW-0808">Transferase</keyword>
<comment type="similarity">
    <text evidence="1">Belongs to the glycosyltransferase 20 family.</text>
</comment>
<evidence type="ECO:0000256" key="7">
    <source>
        <dbReference type="ARBA" id="ARBA00066821"/>
    </source>
</evidence>
<evidence type="ECO:0000256" key="1">
    <source>
        <dbReference type="ARBA" id="ARBA00008799"/>
    </source>
</evidence>
<feature type="transmembrane region" description="Helical" evidence="10">
    <location>
        <begin position="168"/>
        <end position="190"/>
    </location>
</feature>
<dbReference type="Proteomes" id="UP001059380">
    <property type="component" value="Chromosome"/>
</dbReference>